<reference evidence="3" key="1">
    <citation type="submission" date="2022-09" db="EMBL/GenBank/DDBJ databases">
        <title>Intensive care unit water sources are persistently colonized with multi-drug resistant bacteria and are the site of extensive horizontal gene transfer of antibiotic resistance genes.</title>
        <authorList>
            <person name="Diorio-Toth L."/>
        </authorList>
    </citation>
    <scope>NUCLEOTIDE SEQUENCE</scope>
    <source>
        <strain evidence="3">GD03851</strain>
    </source>
</reference>
<dbReference type="AlphaFoldDB" id="A0AA42IGI6"/>
<feature type="compositionally biased region" description="Polar residues" evidence="2">
    <location>
        <begin position="176"/>
        <end position="190"/>
    </location>
</feature>
<comment type="caution">
    <text evidence="3">The sequence shown here is derived from an EMBL/GenBank/DDBJ whole genome shotgun (WGS) entry which is preliminary data.</text>
</comment>
<name>A0AA42IGI6_ACIJO</name>
<evidence type="ECO:0000256" key="1">
    <source>
        <dbReference type="SAM" id="Coils"/>
    </source>
</evidence>
<protein>
    <submittedName>
        <fullName evidence="3">Lysis system i-spanin subunit Rz</fullName>
    </submittedName>
</protein>
<feature type="region of interest" description="Disordered" evidence="2">
    <location>
        <begin position="164"/>
        <end position="190"/>
    </location>
</feature>
<sequence>MNIRLIIVIGFVLLATFIGWCCYDYGYTQARTQQIDNYESMIRELKAESDQALERERESYKKQEQLETKYLEKIKELQHNETTLINEYHANNLRLRDSLKAKQCPDVSSTANSTSGNHATTTGGLHDRDVEFLIRYAARADAVAEQLKSAQALIKQDRELCNGQTETTDSKEKIVSQGTSRGAPQAGAKTSQVFISV</sequence>
<keyword evidence="1" id="KW-0175">Coiled coil</keyword>
<dbReference type="Proteomes" id="UP001161099">
    <property type="component" value="Unassembled WGS sequence"/>
</dbReference>
<proteinExistence type="predicted"/>
<evidence type="ECO:0000313" key="3">
    <source>
        <dbReference type="EMBL" id="MDH0657214.1"/>
    </source>
</evidence>
<dbReference type="RefSeq" id="WP_279698868.1">
    <property type="nucleotide sequence ID" value="NZ_JAOCDR010000045.1"/>
</dbReference>
<gene>
    <name evidence="3" type="ORF">N5D11_14015</name>
</gene>
<organism evidence="3 4">
    <name type="scientific">Acinetobacter johnsonii</name>
    <dbReference type="NCBI Taxonomy" id="40214"/>
    <lineage>
        <taxon>Bacteria</taxon>
        <taxon>Pseudomonadati</taxon>
        <taxon>Pseudomonadota</taxon>
        <taxon>Gammaproteobacteria</taxon>
        <taxon>Moraxellales</taxon>
        <taxon>Moraxellaceae</taxon>
        <taxon>Acinetobacter</taxon>
    </lineage>
</organism>
<accession>A0AA42IGI6</accession>
<feature type="coiled-coil region" evidence="1">
    <location>
        <begin position="28"/>
        <end position="80"/>
    </location>
</feature>
<dbReference type="EMBL" id="JAOCDR010000045">
    <property type="protein sequence ID" value="MDH0657214.1"/>
    <property type="molecule type" value="Genomic_DNA"/>
</dbReference>
<evidence type="ECO:0000313" key="4">
    <source>
        <dbReference type="Proteomes" id="UP001161099"/>
    </source>
</evidence>
<evidence type="ECO:0000256" key="2">
    <source>
        <dbReference type="SAM" id="MobiDB-lite"/>
    </source>
</evidence>